<protein>
    <submittedName>
        <fullName evidence="2">Uncharacterized protein</fullName>
    </submittedName>
</protein>
<accession>A0A0E9VA02</accession>
<sequence>MTISTSKLLAKSQQQNQPANIVNHKTSKT</sequence>
<reference evidence="2" key="2">
    <citation type="journal article" date="2015" name="Fish Shellfish Immunol.">
        <title>Early steps in the European eel (Anguilla anguilla)-Vibrio vulnificus interaction in the gills: Role of the RtxA13 toxin.</title>
        <authorList>
            <person name="Callol A."/>
            <person name="Pajuelo D."/>
            <person name="Ebbesson L."/>
            <person name="Teles M."/>
            <person name="MacKenzie S."/>
            <person name="Amaro C."/>
        </authorList>
    </citation>
    <scope>NUCLEOTIDE SEQUENCE</scope>
</reference>
<proteinExistence type="predicted"/>
<organism evidence="2">
    <name type="scientific">Anguilla anguilla</name>
    <name type="common">European freshwater eel</name>
    <name type="synonym">Muraena anguilla</name>
    <dbReference type="NCBI Taxonomy" id="7936"/>
    <lineage>
        <taxon>Eukaryota</taxon>
        <taxon>Metazoa</taxon>
        <taxon>Chordata</taxon>
        <taxon>Craniata</taxon>
        <taxon>Vertebrata</taxon>
        <taxon>Euteleostomi</taxon>
        <taxon>Actinopterygii</taxon>
        <taxon>Neopterygii</taxon>
        <taxon>Teleostei</taxon>
        <taxon>Anguilliformes</taxon>
        <taxon>Anguillidae</taxon>
        <taxon>Anguilla</taxon>
    </lineage>
</organism>
<dbReference type="EMBL" id="GBXM01033736">
    <property type="protein sequence ID" value="JAH74841.1"/>
    <property type="molecule type" value="Transcribed_RNA"/>
</dbReference>
<evidence type="ECO:0000313" key="2">
    <source>
        <dbReference type="EMBL" id="JAH74841.1"/>
    </source>
</evidence>
<evidence type="ECO:0000256" key="1">
    <source>
        <dbReference type="SAM" id="MobiDB-lite"/>
    </source>
</evidence>
<dbReference type="AlphaFoldDB" id="A0A0E9VA02"/>
<name>A0A0E9VA02_ANGAN</name>
<feature type="region of interest" description="Disordered" evidence="1">
    <location>
        <begin position="1"/>
        <end position="29"/>
    </location>
</feature>
<reference evidence="2" key="1">
    <citation type="submission" date="2014-11" db="EMBL/GenBank/DDBJ databases">
        <authorList>
            <person name="Amaro Gonzalez C."/>
        </authorList>
    </citation>
    <scope>NUCLEOTIDE SEQUENCE</scope>
</reference>